<name>A0A0B7AGF1_9EUPU</name>
<reference evidence="1" key="1">
    <citation type="submission" date="2014-12" db="EMBL/GenBank/DDBJ databases">
        <title>Insight into the proteome of Arion vulgaris.</title>
        <authorList>
            <person name="Aradska J."/>
            <person name="Bulat T."/>
            <person name="Smidak R."/>
            <person name="Sarate P."/>
            <person name="Gangsoo J."/>
            <person name="Sialana F."/>
            <person name="Bilban M."/>
            <person name="Lubec G."/>
        </authorList>
    </citation>
    <scope>NUCLEOTIDE SEQUENCE</scope>
    <source>
        <tissue evidence="1">Skin</tissue>
    </source>
</reference>
<protein>
    <submittedName>
        <fullName evidence="1">Uncharacterized protein</fullName>
    </submittedName>
</protein>
<gene>
    <name evidence="1" type="primary">ORF117092</name>
    <name evidence="2" type="synonym">ORF117095</name>
</gene>
<proteinExistence type="predicted"/>
<accession>A0A0B7AGF1</accession>
<evidence type="ECO:0000313" key="1">
    <source>
        <dbReference type="EMBL" id="CEK79727.1"/>
    </source>
</evidence>
<sequence length="63" mass="7084">MSLMKELVTKHGVATFEGSRLWFSKDVPRLTSNILRWALGNPRSGVSNVVPVDTRVKNRQDTS</sequence>
<organism evidence="1">
    <name type="scientific">Arion vulgaris</name>
    <dbReference type="NCBI Taxonomy" id="1028688"/>
    <lineage>
        <taxon>Eukaryota</taxon>
        <taxon>Metazoa</taxon>
        <taxon>Spiralia</taxon>
        <taxon>Lophotrochozoa</taxon>
        <taxon>Mollusca</taxon>
        <taxon>Gastropoda</taxon>
        <taxon>Heterobranchia</taxon>
        <taxon>Euthyneura</taxon>
        <taxon>Panpulmonata</taxon>
        <taxon>Eupulmonata</taxon>
        <taxon>Stylommatophora</taxon>
        <taxon>Helicina</taxon>
        <taxon>Arionoidea</taxon>
        <taxon>Arionidae</taxon>
        <taxon>Arion</taxon>
    </lineage>
</organism>
<dbReference type="EMBL" id="HACG01032863">
    <property type="protein sequence ID" value="CEK79728.1"/>
    <property type="molecule type" value="Transcribed_RNA"/>
</dbReference>
<feature type="non-terminal residue" evidence="1">
    <location>
        <position position="63"/>
    </location>
</feature>
<evidence type="ECO:0000313" key="2">
    <source>
        <dbReference type="EMBL" id="CEK79728.1"/>
    </source>
</evidence>
<dbReference type="EMBL" id="HACG01032862">
    <property type="protein sequence ID" value="CEK79727.1"/>
    <property type="molecule type" value="Transcribed_RNA"/>
</dbReference>
<dbReference type="AlphaFoldDB" id="A0A0B7AGF1"/>